<gene>
    <name evidence="2" type="ORF">ACIGW0_04615</name>
</gene>
<organism evidence="2 3">
    <name type="scientific">Streptomyces bikiniensis</name>
    <dbReference type="NCBI Taxonomy" id="1896"/>
    <lineage>
        <taxon>Bacteria</taxon>
        <taxon>Bacillati</taxon>
        <taxon>Actinomycetota</taxon>
        <taxon>Actinomycetes</taxon>
        <taxon>Kitasatosporales</taxon>
        <taxon>Streptomycetaceae</taxon>
        <taxon>Streptomyces</taxon>
    </lineage>
</organism>
<dbReference type="Gene3D" id="3.40.50.300">
    <property type="entry name" value="P-loop containing nucleotide triphosphate hydrolases"/>
    <property type="match status" value="1"/>
</dbReference>
<sequence>MLQESPDSETPPSGSGVRVHRFDQPSPCGPDDELTPDDVVEALIEADRRRNEIRKHAEYELFKREVRRYVDALEHESDIDALDARSRSLTEFLAEKPAGGPRYDIAELLPVEGNFTLLAAKKTGKTTTTVELVRAVADGEPFLGRFQITDGPGNVAIWDYEMSEDQLREWIRDAGVRNTENVHVLSLRGLYASLRTPATREWAAKWLRDRQIRVWILDPAHRAMTGFTTQGDPNDAVLEFTETLERIKREAGVRNIGLPIHTGIRGDHARGASRWGDWPDAIWTLKKDDSGRRTLQAEGRDVNLQPADLTMDPNTRRLSVPVFATATSIYQGPSDVDKLCMWLANNPGKHPSKNALTGIFNISPTSAAKMMETAQTLGRIVVRRGGPGKGHEAWLTEHWEAVQSAQQEDAQGRQMEL</sequence>
<dbReference type="EMBL" id="JBITYT010000002">
    <property type="protein sequence ID" value="MFI9118683.1"/>
    <property type="molecule type" value="Genomic_DNA"/>
</dbReference>
<dbReference type="Proteomes" id="UP001614391">
    <property type="component" value="Unassembled WGS sequence"/>
</dbReference>
<dbReference type="InterPro" id="IPR027417">
    <property type="entry name" value="P-loop_NTPase"/>
</dbReference>
<dbReference type="SUPFAM" id="SSF52540">
    <property type="entry name" value="P-loop containing nucleoside triphosphate hydrolases"/>
    <property type="match status" value="1"/>
</dbReference>
<comment type="caution">
    <text evidence="2">The sequence shown here is derived from an EMBL/GenBank/DDBJ whole genome shotgun (WGS) entry which is preliminary data.</text>
</comment>
<feature type="region of interest" description="Disordered" evidence="1">
    <location>
        <begin position="1"/>
        <end position="36"/>
    </location>
</feature>
<name>A0ABW8CMA3_STRBI</name>
<evidence type="ECO:0000313" key="2">
    <source>
        <dbReference type="EMBL" id="MFI9118683.1"/>
    </source>
</evidence>
<evidence type="ECO:0000313" key="3">
    <source>
        <dbReference type="Proteomes" id="UP001614391"/>
    </source>
</evidence>
<proteinExistence type="predicted"/>
<evidence type="ECO:0000256" key="1">
    <source>
        <dbReference type="SAM" id="MobiDB-lite"/>
    </source>
</evidence>
<accession>A0ABW8CMA3</accession>
<dbReference type="Pfam" id="PF13481">
    <property type="entry name" value="AAA_25"/>
    <property type="match status" value="1"/>
</dbReference>
<protein>
    <submittedName>
        <fullName evidence="2">AAA family ATPase</fullName>
    </submittedName>
</protein>
<reference evidence="2 3" key="1">
    <citation type="submission" date="2024-10" db="EMBL/GenBank/DDBJ databases">
        <title>The Natural Products Discovery Center: Release of the First 8490 Sequenced Strains for Exploring Actinobacteria Biosynthetic Diversity.</title>
        <authorList>
            <person name="Kalkreuter E."/>
            <person name="Kautsar S.A."/>
            <person name="Yang D."/>
            <person name="Bader C.D."/>
            <person name="Teijaro C.N."/>
            <person name="Fluegel L."/>
            <person name="Davis C.M."/>
            <person name="Simpson J.R."/>
            <person name="Lauterbach L."/>
            <person name="Steele A.D."/>
            <person name="Gui C."/>
            <person name="Meng S."/>
            <person name="Li G."/>
            <person name="Viehrig K."/>
            <person name="Ye F."/>
            <person name="Su P."/>
            <person name="Kiefer A.F."/>
            <person name="Nichols A."/>
            <person name="Cepeda A.J."/>
            <person name="Yan W."/>
            <person name="Fan B."/>
            <person name="Jiang Y."/>
            <person name="Adhikari A."/>
            <person name="Zheng C.-J."/>
            <person name="Schuster L."/>
            <person name="Cowan T.M."/>
            <person name="Smanski M.J."/>
            <person name="Chevrette M.G."/>
            <person name="De Carvalho L.P.S."/>
            <person name="Shen B."/>
        </authorList>
    </citation>
    <scope>NUCLEOTIDE SEQUENCE [LARGE SCALE GENOMIC DNA]</scope>
    <source>
        <strain evidence="2 3">NPDC053346</strain>
    </source>
</reference>
<dbReference type="RefSeq" id="WP_399610911.1">
    <property type="nucleotide sequence ID" value="NZ_JBITYT010000002.1"/>
</dbReference>
<keyword evidence="3" id="KW-1185">Reference proteome</keyword>